<keyword evidence="4" id="KW-0133">Cell shape</keyword>
<protein>
    <submittedName>
        <fullName evidence="8">DivIVA domain-containing protein</fullName>
    </submittedName>
</protein>
<dbReference type="Pfam" id="PF05103">
    <property type="entry name" value="DivIVA"/>
    <property type="match status" value="1"/>
</dbReference>
<keyword evidence="9" id="KW-1185">Reference proteome</keyword>
<gene>
    <name evidence="8" type="ORF">SAMN05421781_0586</name>
</gene>
<dbReference type="GO" id="GO:0051301">
    <property type="term" value="P:cell division"/>
    <property type="evidence" value="ECO:0007669"/>
    <property type="project" value="UniProtKB-KW"/>
</dbReference>
<evidence type="ECO:0000256" key="7">
    <source>
        <dbReference type="SAM" id="MobiDB-lite"/>
    </source>
</evidence>
<dbReference type="Proteomes" id="UP000199488">
    <property type="component" value="Unassembled WGS sequence"/>
</dbReference>
<dbReference type="EMBL" id="FNNC01000001">
    <property type="protein sequence ID" value="SDW14140.1"/>
    <property type="molecule type" value="Genomic_DNA"/>
</dbReference>
<dbReference type="AlphaFoldDB" id="A0A1H2R4S4"/>
<dbReference type="InterPro" id="IPR019933">
    <property type="entry name" value="DivIVA_domain"/>
</dbReference>
<dbReference type="PANTHER" id="PTHR35794:SF1">
    <property type="entry name" value="CELL CYCLE PROTEIN GPSB"/>
    <property type="match status" value="1"/>
</dbReference>
<dbReference type="InterPro" id="IPR007793">
    <property type="entry name" value="DivIVA_fam"/>
</dbReference>
<evidence type="ECO:0000256" key="5">
    <source>
        <dbReference type="ARBA" id="ARBA00023054"/>
    </source>
</evidence>
<evidence type="ECO:0000313" key="8">
    <source>
        <dbReference type="EMBL" id="SDW14140.1"/>
    </source>
</evidence>
<feature type="compositionally biased region" description="Polar residues" evidence="7">
    <location>
        <begin position="91"/>
        <end position="108"/>
    </location>
</feature>
<feature type="compositionally biased region" description="Low complexity" evidence="7">
    <location>
        <begin position="72"/>
        <end position="90"/>
    </location>
</feature>
<dbReference type="PIRSF" id="PIRSF029938">
    <property type="entry name" value="UCP029938"/>
    <property type="match status" value="1"/>
</dbReference>
<dbReference type="InterPro" id="IPR011229">
    <property type="entry name" value="Cell_cycle_GpsB"/>
</dbReference>
<evidence type="ECO:0000256" key="3">
    <source>
        <dbReference type="ARBA" id="ARBA00022618"/>
    </source>
</evidence>
<reference evidence="8 9" key="1">
    <citation type="submission" date="2016-10" db="EMBL/GenBank/DDBJ databases">
        <authorList>
            <person name="de Groot N.N."/>
        </authorList>
    </citation>
    <scope>NUCLEOTIDE SEQUENCE [LARGE SCALE GENOMIC DNA]</scope>
    <source>
        <strain evidence="8 9">DSM 23126</strain>
    </source>
</reference>
<proteinExistence type="predicted"/>
<dbReference type="NCBIfam" id="TIGR03544">
    <property type="entry name" value="DivI1A_domain"/>
    <property type="match status" value="1"/>
</dbReference>
<keyword evidence="5" id="KW-0175">Coiled coil</keyword>
<keyword evidence="3" id="KW-0132">Cell division</keyword>
<name>A0A1H2R4S4_9BACI</name>
<keyword evidence="6" id="KW-0131">Cell cycle</keyword>
<organism evidence="8 9">
    <name type="scientific">Marinococcus luteus</name>
    <dbReference type="NCBI Taxonomy" id="1122204"/>
    <lineage>
        <taxon>Bacteria</taxon>
        <taxon>Bacillati</taxon>
        <taxon>Bacillota</taxon>
        <taxon>Bacilli</taxon>
        <taxon>Bacillales</taxon>
        <taxon>Bacillaceae</taxon>
        <taxon>Marinococcus</taxon>
    </lineage>
</organism>
<dbReference type="Gene3D" id="6.10.250.660">
    <property type="match status" value="1"/>
</dbReference>
<feature type="region of interest" description="Disordered" evidence="7">
    <location>
        <begin position="49"/>
        <end position="109"/>
    </location>
</feature>
<dbReference type="PANTHER" id="PTHR35794">
    <property type="entry name" value="CELL DIVISION PROTEIN DIVIVA"/>
    <property type="match status" value="1"/>
</dbReference>
<dbReference type="STRING" id="1122204.SAMN05421781_0586"/>
<evidence type="ECO:0000256" key="2">
    <source>
        <dbReference type="ARBA" id="ARBA00022490"/>
    </source>
</evidence>
<dbReference type="GO" id="GO:0005737">
    <property type="term" value="C:cytoplasm"/>
    <property type="evidence" value="ECO:0007669"/>
    <property type="project" value="UniProtKB-SubCell"/>
</dbReference>
<keyword evidence="2" id="KW-0963">Cytoplasm</keyword>
<dbReference type="GO" id="GO:0008360">
    <property type="term" value="P:regulation of cell shape"/>
    <property type="evidence" value="ECO:0007669"/>
    <property type="project" value="UniProtKB-KW"/>
</dbReference>
<sequence>MEQTQLSAKDILDKDFKNSVKGYNKDEVDQFLDMIIQDYERFEQKVRELEDQLNRSPEQRTAASPEGDSRYQRTVTSSTSTRSESGAGSTDTASNTTAAEPAAGTTNYDILKRLSNLEKEVFGKKLYD</sequence>
<evidence type="ECO:0000256" key="4">
    <source>
        <dbReference type="ARBA" id="ARBA00022960"/>
    </source>
</evidence>
<evidence type="ECO:0000256" key="1">
    <source>
        <dbReference type="ARBA" id="ARBA00004496"/>
    </source>
</evidence>
<evidence type="ECO:0000313" key="9">
    <source>
        <dbReference type="Proteomes" id="UP000199488"/>
    </source>
</evidence>
<comment type="subcellular location">
    <subcellularLocation>
        <location evidence="1">Cytoplasm</location>
    </subcellularLocation>
</comment>
<evidence type="ECO:0000256" key="6">
    <source>
        <dbReference type="ARBA" id="ARBA00023306"/>
    </source>
</evidence>
<accession>A0A1H2R4S4</accession>